<dbReference type="RefSeq" id="WP_163666795.1">
    <property type="nucleotide sequence ID" value="NZ_QZCE01000002.1"/>
</dbReference>
<reference evidence="2 3" key="1">
    <citation type="journal article" date="2020" name="Microb. Ecol.">
        <title>Ecogenomics of the Marine Benthic Filamentous Cyanobacterium Adonisia.</title>
        <authorList>
            <person name="Walter J.M."/>
            <person name="Coutinho F.H."/>
            <person name="Leomil L."/>
            <person name="Hargreaves P.I."/>
            <person name="Campeao M.E."/>
            <person name="Vieira V.V."/>
            <person name="Silva B.S."/>
            <person name="Fistarol G.O."/>
            <person name="Salomon P.S."/>
            <person name="Sawabe T."/>
            <person name="Mino S."/>
            <person name="Hosokawa M."/>
            <person name="Miyashita H."/>
            <person name="Maruyama F."/>
            <person name="van Verk M.C."/>
            <person name="Dutilh B.E."/>
            <person name="Thompson C.C."/>
            <person name="Thompson F.L."/>
        </authorList>
    </citation>
    <scope>NUCLEOTIDE SEQUENCE [LARGE SCALE GENOMIC DNA]</scope>
    <source>
        <strain evidence="2 3">CCMR0082</strain>
    </source>
</reference>
<evidence type="ECO:0000259" key="1">
    <source>
        <dbReference type="SMART" id="SM00974"/>
    </source>
</evidence>
<organism evidence="2 3">
    <name type="scientific">Adonisia turfae CCMR0082</name>
    <dbReference type="NCBI Taxonomy" id="2304604"/>
    <lineage>
        <taxon>Bacteria</taxon>
        <taxon>Bacillati</taxon>
        <taxon>Cyanobacteriota</taxon>
        <taxon>Adonisia</taxon>
        <taxon>Adonisia turfae</taxon>
    </lineage>
</organism>
<sequence length="270" mass="31207">MKNNRKLKVSITEAVQIFASEFKCSSDKAEQAIRTLEFNNSGFPKIDWLRFVAPYAAQMFEAFYKRHGGVVPSEPGFIYLLYAEGSPYFKIGKTNNPNRRLWKEISPVMPFECHLVRLWTTNHMTWAENMLHQEFEERRGKGEWFRLLGTDLSCLLANPFTESRILDIVGDQFWDSFQIEWESQPYDEWHVLHKAFSQILEGYGPSTICLSSTNSIRCYLQELLNESLELSPEITKAIERGKEFNACISDNFMDDSIECPPDLDVMGGEG</sequence>
<proteinExistence type="predicted"/>
<dbReference type="Proteomes" id="UP000473574">
    <property type="component" value="Unassembled WGS sequence"/>
</dbReference>
<evidence type="ECO:0000313" key="3">
    <source>
        <dbReference type="Proteomes" id="UP000473574"/>
    </source>
</evidence>
<comment type="caution">
    <text evidence="2">The sequence shown here is derived from an EMBL/GenBank/DDBJ whole genome shotgun (WGS) entry which is preliminary data.</text>
</comment>
<dbReference type="SMART" id="SM00974">
    <property type="entry name" value="T5orf172"/>
    <property type="match status" value="1"/>
</dbReference>
<gene>
    <name evidence="2" type="ORF">D0962_22995</name>
</gene>
<name>A0A6M0SAT0_9CYAN</name>
<dbReference type="Pfam" id="PF13455">
    <property type="entry name" value="MUG113"/>
    <property type="match status" value="1"/>
</dbReference>
<dbReference type="InterPro" id="IPR018306">
    <property type="entry name" value="Phage_T5_Orf172_DNA-bd"/>
</dbReference>
<feature type="domain" description="Bacteriophage T5 Orf172 DNA-binding" evidence="1">
    <location>
        <begin position="83"/>
        <end position="158"/>
    </location>
</feature>
<accession>A0A6M0SAT0</accession>
<protein>
    <submittedName>
        <fullName evidence="2">GIY-YIG nuclease family protein</fullName>
    </submittedName>
</protein>
<dbReference type="EMBL" id="QZCE01000002">
    <property type="protein sequence ID" value="NEZ65587.1"/>
    <property type="molecule type" value="Genomic_DNA"/>
</dbReference>
<dbReference type="AlphaFoldDB" id="A0A6M0SAT0"/>
<evidence type="ECO:0000313" key="2">
    <source>
        <dbReference type="EMBL" id="NEZ65587.1"/>
    </source>
</evidence>